<keyword evidence="9" id="KW-1185">Reference proteome</keyword>
<dbReference type="PROSITE" id="PS00941">
    <property type="entry name" value="CARBOXYLESTERASE_B_2"/>
    <property type="match status" value="1"/>
</dbReference>
<evidence type="ECO:0000313" key="9">
    <source>
        <dbReference type="Proteomes" id="UP001154114"/>
    </source>
</evidence>
<organism evidence="8 9">
    <name type="scientific">Chrysodeixis includens</name>
    <name type="common">Soybean looper</name>
    <name type="synonym">Pseudoplusia includens</name>
    <dbReference type="NCBI Taxonomy" id="689277"/>
    <lineage>
        <taxon>Eukaryota</taxon>
        <taxon>Metazoa</taxon>
        <taxon>Ecdysozoa</taxon>
        <taxon>Arthropoda</taxon>
        <taxon>Hexapoda</taxon>
        <taxon>Insecta</taxon>
        <taxon>Pterygota</taxon>
        <taxon>Neoptera</taxon>
        <taxon>Endopterygota</taxon>
        <taxon>Lepidoptera</taxon>
        <taxon>Glossata</taxon>
        <taxon>Ditrysia</taxon>
        <taxon>Noctuoidea</taxon>
        <taxon>Noctuidae</taxon>
        <taxon>Plusiinae</taxon>
        <taxon>Chrysodeixis</taxon>
    </lineage>
</organism>
<reference evidence="8" key="1">
    <citation type="submission" date="2021-12" db="EMBL/GenBank/DDBJ databases">
        <authorList>
            <person name="King R."/>
        </authorList>
    </citation>
    <scope>NUCLEOTIDE SEQUENCE</scope>
</reference>
<keyword evidence="4" id="KW-1015">Disulfide bond</keyword>
<evidence type="ECO:0000256" key="1">
    <source>
        <dbReference type="ARBA" id="ARBA00005964"/>
    </source>
</evidence>
<feature type="domain" description="Carboxylesterase type B" evidence="7">
    <location>
        <begin position="24"/>
        <end position="543"/>
    </location>
</feature>
<name>A0A9N8Q0L2_CHRIL</name>
<accession>A0A9N8Q0L2</accession>
<evidence type="ECO:0000256" key="2">
    <source>
        <dbReference type="ARBA" id="ARBA00022487"/>
    </source>
</evidence>
<keyword evidence="6" id="KW-0732">Signal</keyword>
<dbReference type="EMBL" id="LR824012">
    <property type="protein sequence ID" value="CAD0198626.1"/>
    <property type="molecule type" value="Genomic_DNA"/>
</dbReference>
<dbReference type="GO" id="GO:0052689">
    <property type="term" value="F:carboxylic ester hydrolase activity"/>
    <property type="evidence" value="ECO:0007669"/>
    <property type="project" value="UniProtKB-KW"/>
</dbReference>
<evidence type="ECO:0000313" key="8">
    <source>
        <dbReference type="EMBL" id="CAD0198626.1"/>
    </source>
</evidence>
<keyword evidence="3 6" id="KW-0378">Hydrolase</keyword>
<evidence type="ECO:0000256" key="3">
    <source>
        <dbReference type="ARBA" id="ARBA00022801"/>
    </source>
</evidence>
<dbReference type="InterPro" id="IPR029058">
    <property type="entry name" value="AB_hydrolase_fold"/>
</dbReference>
<dbReference type="PROSITE" id="PS00122">
    <property type="entry name" value="CARBOXYLESTERASE_B_1"/>
    <property type="match status" value="1"/>
</dbReference>
<comment type="similarity">
    <text evidence="1 6">Belongs to the type-B carboxylesterase/lipase family.</text>
</comment>
<sequence length="560" mass="62691">MKILDLNSIALLLTITIVASDGIEVRLKNGKLKGELLDLVTGEGQYYSFKGIPYAQPPIGPLRFKAPLPVKKWKGIRNATQHGSVCPQVEVLSNIFLPGNEDCLFINVYSPNIKPETLLPVIVFIHGGGYRSGSGNDASYGPDFLVRKNMVAVTLNYRVDALGFLSLGTEDVPGNAGLKDQVLALKWVQNNIHVFGGDRNRVTIMGQSAGSASVALHVSSPMSTGLFQRAIPMSGAPSSDWSLPLEPEKRAFTLGKQLGFETRDPKQLLSFLQNVTSDKLVNTAPYVLSFEEYSNNILRMYPFVPVVEKYGGKNSFLTYDTTKKVEHINKVDILFGHTNQETASAIEMLISVFIPNYNKYPELFVPRKFFADLGQDHILGLADEIRDYYFGNKTVDVNSIIEFVTYLNNAVFVYDVIDYFTKLPAVKNTVRYSYQFSSVSSRNLFTKPAIQYGINGAGHFEELDYLFDRKSSKLNSDRGSEEFRLIEQITTLFTNFAKYGNPTPDSSFGITWPKYDKKSRKYVDIGSNLTVLSVSDNDNIQFWDNIYEKANSLMNHNNCN</sequence>
<evidence type="ECO:0000256" key="4">
    <source>
        <dbReference type="ARBA" id="ARBA00023157"/>
    </source>
</evidence>
<feature type="signal peptide" evidence="6">
    <location>
        <begin position="1"/>
        <end position="20"/>
    </location>
</feature>
<gene>
    <name evidence="8" type="ORF">CINC_LOCUS12898</name>
</gene>
<feature type="chain" id="PRO_5040528305" description="Carboxylic ester hydrolase" evidence="6">
    <location>
        <begin position="21"/>
        <end position="560"/>
    </location>
</feature>
<dbReference type="EC" id="3.1.1.-" evidence="6"/>
<dbReference type="InterPro" id="IPR050309">
    <property type="entry name" value="Type-B_Carboxylest/Lipase"/>
</dbReference>
<evidence type="ECO:0000259" key="7">
    <source>
        <dbReference type="Pfam" id="PF00135"/>
    </source>
</evidence>
<dbReference type="SUPFAM" id="SSF53474">
    <property type="entry name" value="alpha/beta-Hydrolases"/>
    <property type="match status" value="1"/>
</dbReference>
<dbReference type="Proteomes" id="UP001154114">
    <property type="component" value="Chromosome 9"/>
</dbReference>
<dbReference type="InterPro" id="IPR019826">
    <property type="entry name" value="Carboxylesterase_B_AS"/>
</dbReference>
<protein>
    <recommendedName>
        <fullName evidence="6">Carboxylic ester hydrolase</fullName>
        <ecNumber evidence="6">3.1.1.-</ecNumber>
    </recommendedName>
</protein>
<dbReference type="PANTHER" id="PTHR11559">
    <property type="entry name" value="CARBOXYLESTERASE"/>
    <property type="match status" value="1"/>
</dbReference>
<evidence type="ECO:0000256" key="5">
    <source>
        <dbReference type="ARBA" id="ARBA00023180"/>
    </source>
</evidence>
<dbReference type="OrthoDB" id="19653at2759"/>
<dbReference type="AlphaFoldDB" id="A0A9N8Q0L2"/>
<dbReference type="Gene3D" id="3.40.50.1820">
    <property type="entry name" value="alpha/beta hydrolase"/>
    <property type="match status" value="1"/>
</dbReference>
<proteinExistence type="inferred from homology"/>
<keyword evidence="2" id="KW-0719">Serine esterase</keyword>
<keyword evidence="5" id="KW-0325">Glycoprotein</keyword>
<dbReference type="InterPro" id="IPR019819">
    <property type="entry name" value="Carboxylesterase_B_CS"/>
</dbReference>
<evidence type="ECO:0000256" key="6">
    <source>
        <dbReference type="RuleBase" id="RU361235"/>
    </source>
</evidence>
<dbReference type="Pfam" id="PF00135">
    <property type="entry name" value="COesterase"/>
    <property type="match status" value="1"/>
</dbReference>
<dbReference type="InterPro" id="IPR002018">
    <property type="entry name" value="CarbesteraseB"/>
</dbReference>